<keyword evidence="2" id="KW-1185">Reference proteome</keyword>
<evidence type="ECO:0000313" key="2">
    <source>
        <dbReference type="Proteomes" id="UP000010366"/>
    </source>
</evidence>
<dbReference type="eggNOG" id="ENOG502ZQ6J">
    <property type="taxonomic scope" value="Bacteria"/>
</dbReference>
<evidence type="ECO:0000313" key="1">
    <source>
        <dbReference type="EMBL" id="AFY94272.1"/>
    </source>
</evidence>
<proteinExistence type="predicted"/>
<dbReference type="KEGG" id="cmp:Cha6605_3263"/>
<reference evidence="1 2" key="1">
    <citation type="submission" date="2012-05" db="EMBL/GenBank/DDBJ databases">
        <title>Finished chromosome of genome of Chamaesiphon sp. PCC 6605.</title>
        <authorList>
            <consortium name="US DOE Joint Genome Institute"/>
            <person name="Gugger M."/>
            <person name="Coursin T."/>
            <person name="Rippka R."/>
            <person name="Tandeau De Marsac N."/>
            <person name="Huntemann M."/>
            <person name="Wei C.-L."/>
            <person name="Han J."/>
            <person name="Detter J.C."/>
            <person name="Han C."/>
            <person name="Tapia R."/>
            <person name="Chen A."/>
            <person name="Kyrpides N."/>
            <person name="Mavromatis K."/>
            <person name="Markowitz V."/>
            <person name="Szeto E."/>
            <person name="Ivanova N."/>
            <person name="Pagani I."/>
            <person name="Pati A."/>
            <person name="Goodwin L."/>
            <person name="Nordberg H.P."/>
            <person name="Cantor M.N."/>
            <person name="Hua S.X."/>
            <person name="Woyke T."/>
            <person name="Kerfeld C.A."/>
        </authorList>
    </citation>
    <scope>NUCLEOTIDE SEQUENCE [LARGE SCALE GENOMIC DNA]</scope>
    <source>
        <strain evidence="2">ATCC 27169 / PCC 6605</strain>
    </source>
</reference>
<dbReference type="Proteomes" id="UP000010366">
    <property type="component" value="Chromosome"/>
</dbReference>
<accession>K9UGQ1</accession>
<dbReference type="HOGENOM" id="CLU_1292816_0_0_3"/>
<dbReference type="RefSeq" id="WP_015160410.1">
    <property type="nucleotide sequence ID" value="NC_019697.1"/>
</dbReference>
<dbReference type="OrthoDB" id="583504at2"/>
<protein>
    <submittedName>
        <fullName evidence="1">Uncharacterized protein</fullName>
    </submittedName>
</protein>
<organism evidence="1 2">
    <name type="scientific">Chamaesiphon minutus (strain ATCC 27169 / PCC 6605)</name>
    <dbReference type="NCBI Taxonomy" id="1173020"/>
    <lineage>
        <taxon>Bacteria</taxon>
        <taxon>Bacillati</taxon>
        <taxon>Cyanobacteriota</taxon>
        <taxon>Cyanophyceae</taxon>
        <taxon>Gomontiellales</taxon>
        <taxon>Chamaesiphonaceae</taxon>
        <taxon>Chamaesiphon</taxon>
    </lineage>
</organism>
<dbReference type="AlphaFoldDB" id="K9UGQ1"/>
<name>K9UGQ1_CHAP6</name>
<gene>
    <name evidence="1" type="ORF">Cha6605_3263</name>
</gene>
<dbReference type="EMBL" id="CP003600">
    <property type="protein sequence ID" value="AFY94272.1"/>
    <property type="molecule type" value="Genomic_DNA"/>
</dbReference>
<sequence>MGLLIIVGDLAEFLEGDENYNLDEPNEEDIEEYKEIYRALDRFLIRCGLPGHQEPEILEKIPYRGESDNFTYPCLHYLRRAYVYKRKGLTVRPFEGELASKDSLLAAEYNLQSLDSHLVYHSDCEGFYVPIDFTSPLIALEEDDVLGDIVGSSYGLLRELIELAPAIDILLNNGDLSEDKIANLIFDRHRDGHQFETERSVWFSLFEAARNSINYKTAIRFG</sequence>